<dbReference type="AlphaFoldDB" id="A0A2A6CY89"/>
<gene>
    <name evidence="1" type="primary">WBGene00092686</name>
</gene>
<evidence type="ECO:0000313" key="2">
    <source>
        <dbReference type="Proteomes" id="UP000005239"/>
    </source>
</evidence>
<dbReference type="Proteomes" id="UP000005239">
    <property type="component" value="Unassembled WGS sequence"/>
</dbReference>
<accession>A0A8R1U3H0</accession>
<accession>A0A2A6CY89</accession>
<name>A0A2A6CY89_PRIPA</name>
<dbReference type="EnsemblMetazoa" id="PPA03132.1">
    <property type="protein sequence ID" value="PPA03132.1"/>
    <property type="gene ID" value="WBGene00092686"/>
</dbReference>
<keyword evidence="2" id="KW-1185">Reference proteome</keyword>
<proteinExistence type="predicted"/>
<organism evidence="1 2">
    <name type="scientific">Pristionchus pacificus</name>
    <name type="common">Parasitic nematode worm</name>
    <dbReference type="NCBI Taxonomy" id="54126"/>
    <lineage>
        <taxon>Eukaryota</taxon>
        <taxon>Metazoa</taxon>
        <taxon>Ecdysozoa</taxon>
        <taxon>Nematoda</taxon>
        <taxon>Chromadorea</taxon>
        <taxon>Rhabditida</taxon>
        <taxon>Rhabditina</taxon>
        <taxon>Diplogasteromorpha</taxon>
        <taxon>Diplogasteroidea</taxon>
        <taxon>Neodiplogasteridae</taxon>
        <taxon>Pristionchus</taxon>
    </lineage>
</organism>
<reference evidence="2" key="1">
    <citation type="journal article" date="2008" name="Nat. Genet.">
        <title>The Pristionchus pacificus genome provides a unique perspective on nematode lifestyle and parasitism.</title>
        <authorList>
            <person name="Dieterich C."/>
            <person name="Clifton S.W."/>
            <person name="Schuster L.N."/>
            <person name="Chinwalla A."/>
            <person name="Delehaunty K."/>
            <person name="Dinkelacker I."/>
            <person name="Fulton L."/>
            <person name="Fulton R."/>
            <person name="Godfrey J."/>
            <person name="Minx P."/>
            <person name="Mitreva M."/>
            <person name="Roeseler W."/>
            <person name="Tian H."/>
            <person name="Witte H."/>
            <person name="Yang S.P."/>
            <person name="Wilson R.K."/>
            <person name="Sommer R.J."/>
        </authorList>
    </citation>
    <scope>NUCLEOTIDE SEQUENCE [LARGE SCALE GENOMIC DNA]</scope>
    <source>
        <strain evidence="2">PS312</strain>
    </source>
</reference>
<evidence type="ECO:0000313" key="1">
    <source>
        <dbReference type="EnsemblMetazoa" id="PPA03132.1"/>
    </source>
</evidence>
<sequence>MNMRSIWSHVTGGDSVWSPLLRPPRSINSALSSLTISDRAVSERDLISLAPIEKLPRELAWKLIEYAPESVLVLRLSSRKLRGHVDKYAAQNGMRFPLVNELRVFSTNLFTAPPPLVPLNRILIEVPSSKSDLFQLRLKIRNFPISSLRRTSHAGSTAYWTTLSEAEKDKEASLRDCFGVKIGAIILNEYSFLLNGAKQLINAVQFEKLELSNQILCENEIQPILAFIEDHNITHLSLNVRNTDLDDPVLTLFDLSSVVKSLHIHQHPLEVMQTPTNYLFGIYQGNWSSIILEMFSRKLDKLRIINHKYPNYLNTSAVDKLRQSLPFIGKKVWFSATCPQPTSVIVTSVNDHFVKVDYDGNVRIIHTSRQALP</sequence>
<reference evidence="1" key="2">
    <citation type="submission" date="2022-06" db="UniProtKB">
        <authorList>
            <consortium name="EnsemblMetazoa"/>
        </authorList>
    </citation>
    <scope>IDENTIFICATION</scope>
    <source>
        <strain evidence="1">PS312</strain>
    </source>
</reference>
<protein>
    <submittedName>
        <fullName evidence="1">Uncharacterized protein</fullName>
    </submittedName>
</protein>